<name>A0ABU5IGT1_9BURK</name>
<dbReference type="PIRSF" id="PIRSF017082">
    <property type="entry name" value="YflP"/>
    <property type="match status" value="1"/>
</dbReference>
<keyword evidence="4" id="KW-1185">Reference proteome</keyword>
<sequence>MSTFSRRRWLARAAATVSTAVLPHAAWASPAGGWPAQPLRLVSPYPPGGTNDLVARIVGKRLTSLLGQPVTVENRGGAGGTLGTQSVVQSVADGYTVLNASSGNLTSAPQVIGAPYDPLKDLVAVGFLGHVRFVFAVHPDVPARTLREFIAYAKAHPGTLNYGTAGNGTGGHIAGEYLRQRTGIDIVHVPYRGSALALTDAVAGRVQLVLDPLAAQHVRAGKLRALAYSGATSSPDLPGVPAIDAAGLPNWEATNFYLAAVPARTPSAVVDQLVRAFAEVARDSVVVEELKGLGVEIAPLAPAQITALLKSEIAVNNRVIQLANIRA</sequence>
<comment type="similarity">
    <text evidence="1">Belongs to the UPF0065 (bug) family.</text>
</comment>
<dbReference type="PANTHER" id="PTHR42928:SF5">
    <property type="entry name" value="BLR1237 PROTEIN"/>
    <property type="match status" value="1"/>
</dbReference>
<dbReference type="EMBL" id="JAXOJX010000024">
    <property type="protein sequence ID" value="MDZ5457989.1"/>
    <property type="molecule type" value="Genomic_DNA"/>
</dbReference>
<dbReference type="Proteomes" id="UP001293718">
    <property type="component" value="Unassembled WGS sequence"/>
</dbReference>
<dbReference type="Pfam" id="PF03401">
    <property type="entry name" value="TctC"/>
    <property type="match status" value="1"/>
</dbReference>
<dbReference type="Gene3D" id="3.40.190.150">
    <property type="entry name" value="Bordetella uptake gene, domain 1"/>
    <property type="match status" value="1"/>
</dbReference>
<feature type="chain" id="PRO_5046866125" evidence="2">
    <location>
        <begin position="29"/>
        <end position="327"/>
    </location>
</feature>
<evidence type="ECO:0000313" key="4">
    <source>
        <dbReference type="Proteomes" id="UP001293718"/>
    </source>
</evidence>
<dbReference type="InterPro" id="IPR006311">
    <property type="entry name" value="TAT_signal"/>
</dbReference>
<evidence type="ECO:0000256" key="2">
    <source>
        <dbReference type="SAM" id="SignalP"/>
    </source>
</evidence>
<evidence type="ECO:0000256" key="1">
    <source>
        <dbReference type="ARBA" id="ARBA00006987"/>
    </source>
</evidence>
<gene>
    <name evidence="3" type="ORF">SM757_15530</name>
</gene>
<comment type="caution">
    <text evidence="3">The sequence shown here is derived from an EMBL/GenBank/DDBJ whole genome shotgun (WGS) entry which is preliminary data.</text>
</comment>
<dbReference type="InterPro" id="IPR042100">
    <property type="entry name" value="Bug_dom1"/>
</dbReference>
<organism evidence="3 4">
    <name type="scientific">Azohydromonas lata</name>
    <dbReference type="NCBI Taxonomy" id="45677"/>
    <lineage>
        <taxon>Bacteria</taxon>
        <taxon>Pseudomonadati</taxon>
        <taxon>Pseudomonadota</taxon>
        <taxon>Betaproteobacteria</taxon>
        <taxon>Burkholderiales</taxon>
        <taxon>Sphaerotilaceae</taxon>
        <taxon>Azohydromonas</taxon>
    </lineage>
</organism>
<feature type="signal peptide" evidence="2">
    <location>
        <begin position="1"/>
        <end position="28"/>
    </location>
</feature>
<proteinExistence type="inferred from homology"/>
<dbReference type="PANTHER" id="PTHR42928">
    <property type="entry name" value="TRICARBOXYLATE-BINDING PROTEIN"/>
    <property type="match status" value="1"/>
</dbReference>
<dbReference type="RefSeq" id="WP_322466164.1">
    <property type="nucleotide sequence ID" value="NZ_JAXOJX010000024.1"/>
</dbReference>
<accession>A0ABU5IGT1</accession>
<dbReference type="CDD" id="cd07012">
    <property type="entry name" value="PBP2_Bug_TTT"/>
    <property type="match status" value="1"/>
</dbReference>
<reference evidence="3 4" key="1">
    <citation type="submission" date="2023-11" db="EMBL/GenBank/DDBJ databases">
        <title>Draft genome of Azohydromonas lata strain H1 (DSM1123), a polyhydroxyalkanoate producer.</title>
        <authorList>
            <person name="Traversa D."/>
            <person name="D'Addabbo P."/>
            <person name="Pazzani C."/>
            <person name="Manzari C."/>
            <person name="Chiara M."/>
            <person name="Scrascia M."/>
        </authorList>
    </citation>
    <scope>NUCLEOTIDE SEQUENCE [LARGE SCALE GENOMIC DNA]</scope>
    <source>
        <strain evidence="3 4">H1</strain>
    </source>
</reference>
<protein>
    <submittedName>
        <fullName evidence="3">Tripartite tricarboxylate transporter substrate binding protein</fullName>
    </submittedName>
</protein>
<keyword evidence="2" id="KW-0732">Signal</keyword>
<dbReference type="InterPro" id="IPR005064">
    <property type="entry name" value="BUG"/>
</dbReference>
<evidence type="ECO:0000313" key="3">
    <source>
        <dbReference type="EMBL" id="MDZ5457989.1"/>
    </source>
</evidence>
<dbReference type="PROSITE" id="PS51318">
    <property type="entry name" value="TAT"/>
    <property type="match status" value="1"/>
</dbReference>
<dbReference type="Gene3D" id="3.40.190.10">
    <property type="entry name" value="Periplasmic binding protein-like II"/>
    <property type="match status" value="1"/>
</dbReference>